<reference evidence="9" key="3">
    <citation type="submission" date="2025-09" db="UniProtKB">
        <authorList>
            <consortium name="Ensembl"/>
        </authorList>
    </citation>
    <scope>IDENTIFICATION</scope>
</reference>
<dbReference type="STRING" id="244447.ENSCSEP00000029838"/>
<keyword evidence="1" id="KW-0677">Repeat</keyword>
<dbReference type="InterPro" id="IPR002110">
    <property type="entry name" value="Ankyrin_rpt"/>
</dbReference>
<dbReference type="PROSITE" id="PS50088">
    <property type="entry name" value="ANK_REPEAT"/>
    <property type="match status" value="3"/>
</dbReference>
<dbReference type="OMA" id="RGSMACF"/>
<evidence type="ECO:0000256" key="1">
    <source>
        <dbReference type="ARBA" id="ARBA00022737"/>
    </source>
</evidence>
<dbReference type="InterPro" id="IPR051070">
    <property type="entry name" value="NF-kappa-B_inhibitor"/>
</dbReference>
<dbReference type="InParanoid" id="A0A3P8WQV2"/>
<evidence type="ECO:0000256" key="4">
    <source>
        <dbReference type="ARBA" id="ARBA00041123"/>
    </source>
</evidence>
<dbReference type="Ensembl" id="ENSCSET00000030237.1">
    <property type="protein sequence ID" value="ENSCSEP00000029838.1"/>
    <property type="gene ID" value="ENSCSEG00000019116.1"/>
</dbReference>
<dbReference type="GO" id="GO:0005829">
    <property type="term" value="C:cytosol"/>
    <property type="evidence" value="ECO:0007669"/>
    <property type="project" value="TreeGrafter"/>
</dbReference>
<dbReference type="AlphaFoldDB" id="A0A3P8WQV2"/>
<feature type="compositionally biased region" description="Acidic residues" evidence="8">
    <location>
        <begin position="280"/>
        <end position="301"/>
    </location>
</feature>
<dbReference type="SUPFAM" id="SSF48403">
    <property type="entry name" value="Ankyrin repeat"/>
    <property type="match status" value="1"/>
</dbReference>
<name>A0A3P8WQV2_CYNSE</name>
<dbReference type="GeneTree" id="ENSGT00940000163080"/>
<sequence>MDVHRVANTHRQMDYNSMAPKHGKALPCQEDRFDSGLDSLKEDELVSEFENIKVEAHDPALDEYLPWRSAVTEDGDTPLHLAIIHEATDYALQMIKLSHNHPFLNLQNHQRQTALHLAVITEQPQLVEKLLKAGCDPRLADNSGNTALHIACKRGSMACFGVITQNCRHLTSILSFPNYNGHNCLHLASINGYLSLVENLVRMGADINAQEQCSGRTALHLAVDLQNPVLVSCLINLGADVNCLNYGGFTPYHLTYGRQNEEIRDELFQRTAQELRELPESETDDSDMEDLSEDLSEDELYDDIKFGK</sequence>
<dbReference type="PROSITE" id="PS50297">
    <property type="entry name" value="ANK_REP_REGION"/>
    <property type="match status" value="3"/>
</dbReference>
<dbReference type="Pfam" id="PF00023">
    <property type="entry name" value="Ank"/>
    <property type="match status" value="1"/>
</dbReference>
<feature type="region of interest" description="Disordered" evidence="8">
    <location>
        <begin position="272"/>
        <end position="308"/>
    </location>
</feature>
<dbReference type="SMART" id="SM00248">
    <property type="entry name" value="ANK"/>
    <property type="match status" value="6"/>
</dbReference>
<evidence type="ECO:0000256" key="7">
    <source>
        <dbReference type="PROSITE-ProRule" id="PRU00023"/>
    </source>
</evidence>
<organism evidence="9 10">
    <name type="scientific">Cynoglossus semilaevis</name>
    <name type="common">Tongue sole</name>
    <dbReference type="NCBI Taxonomy" id="244447"/>
    <lineage>
        <taxon>Eukaryota</taxon>
        <taxon>Metazoa</taxon>
        <taxon>Chordata</taxon>
        <taxon>Craniata</taxon>
        <taxon>Vertebrata</taxon>
        <taxon>Euteleostomi</taxon>
        <taxon>Actinopterygii</taxon>
        <taxon>Neopterygii</taxon>
        <taxon>Teleostei</taxon>
        <taxon>Neoteleostei</taxon>
        <taxon>Acanthomorphata</taxon>
        <taxon>Carangaria</taxon>
        <taxon>Pleuronectiformes</taxon>
        <taxon>Pleuronectoidei</taxon>
        <taxon>Cynoglossidae</taxon>
        <taxon>Cynoglossinae</taxon>
        <taxon>Cynoglossus</taxon>
    </lineage>
</organism>
<accession>A0A3P8WQV2</accession>
<dbReference type="GO" id="GO:0051059">
    <property type="term" value="F:NF-kappaB binding"/>
    <property type="evidence" value="ECO:0007669"/>
    <property type="project" value="TreeGrafter"/>
</dbReference>
<evidence type="ECO:0000256" key="6">
    <source>
        <dbReference type="ARBA" id="ARBA00045368"/>
    </source>
</evidence>
<comment type="similarity">
    <text evidence="3">Belongs to the NF-kappa-B inhibitor family.</text>
</comment>
<evidence type="ECO:0000256" key="2">
    <source>
        <dbReference type="ARBA" id="ARBA00023043"/>
    </source>
</evidence>
<dbReference type="PRINTS" id="PR01415">
    <property type="entry name" value="ANKYRIN"/>
</dbReference>
<dbReference type="GO" id="GO:0071356">
    <property type="term" value="P:cellular response to tumor necrosis factor"/>
    <property type="evidence" value="ECO:0007669"/>
    <property type="project" value="TreeGrafter"/>
</dbReference>
<evidence type="ECO:0000256" key="5">
    <source>
        <dbReference type="ARBA" id="ARBA00041987"/>
    </source>
</evidence>
<reference evidence="9" key="2">
    <citation type="submission" date="2025-08" db="UniProtKB">
        <authorList>
            <consortium name="Ensembl"/>
        </authorList>
    </citation>
    <scope>IDENTIFICATION</scope>
</reference>
<feature type="region of interest" description="Disordered" evidence="8">
    <location>
        <begin position="1"/>
        <end position="23"/>
    </location>
</feature>
<dbReference type="PANTHER" id="PTHR46680">
    <property type="entry name" value="NF-KAPPA-B INHIBITOR ALPHA"/>
    <property type="match status" value="1"/>
</dbReference>
<dbReference type="Proteomes" id="UP000265120">
    <property type="component" value="Chromosome 7"/>
</dbReference>
<dbReference type="Pfam" id="PF12796">
    <property type="entry name" value="Ank_2"/>
    <property type="match status" value="1"/>
</dbReference>
<protein>
    <recommendedName>
        <fullName evidence="4">NF-kappa-B inhibitor alpha</fullName>
    </recommendedName>
    <alternativeName>
        <fullName evidence="5">I-kappa-B-alpha</fullName>
    </alternativeName>
</protein>
<evidence type="ECO:0000256" key="3">
    <source>
        <dbReference type="ARBA" id="ARBA00038439"/>
    </source>
</evidence>
<evidence type="ECO:0000256" key="8">
    <source>
        <dbReference type="SAM" id="MobiDB-lite"/>
    </source>
</evidence>
<feature type="repeat" description="ANK" evidence="7">
    <location>
        <begin position="214"/>
        <end position="246"/>
    </location>
</feature>
<dbReference type="GO" id="GO:0034142">
    <property type="term" value="P:toll-like receptor 4 signaling pathway"/>
    <property type="evidence" value="ECO:0007669"/>
    <property type="project" value="TreeGrafter"/>
</dbReference>
<dbReference type="PANTHER" id="PTHR46680:SF1">
    <property type="entry name" value="NF-KAPPA-B INHIBITOR ALPHA"/>
    <property type="match status" value="1"/>
</dbReference>
<dbReference type="InterPro" id="IPR036770">
    <property type="entry name" value="Ankyrin_rpt-contain_sf"/>
</dbReference>
<keyword evidence="2 7" id="KW-0040">ANK repeat</keyword>
<dbReference type="GO" id="GO:0009615">
    <property type="term" value="P:response to virus"/>
    <property type="evidence" value="ECO:0007669"/>
    <property type="project" value="Ensembl"/>
</dbReference>
<evidence type="ECO:0000313" key="10">
    <source>
        <dbReference type="Proteomes" id="UP000265120"/>
    </source>
</evidence>
<keyword evidence="10" id="KW-1185">Reference proteome</keyword>
<proteinExistence type="inferred from homology"/>
<feature type="repeat" description="ANK" evidence="7">
    <location>
        <begin position="180"/>
        <end position="212"/>
    </location>
</feature>
<evidence type="ECO:0000313" key="9">
    <source>
        <dbReference type="Ensembl" id="ENSCSEP00000029838.1"/>
    </source>
</evidence>
<reference evidence="9 10" key="1">
    <citation type="journal article" date="2014" name="Nat. Genet.">
        <title>Whole-genome sequence of a flatfish provides insights into ZW sex chromosome evolution and adaptation to a benthic lifestyle.</title>
        <authorList>
            <person name="Chen S."/>
            <person name="Zhang G."/>
            <person name="Shao C."/>
            <person name="Huang Q."/>
            <person name="Liu G."/>
            <person name="Zhang P."/>
            <person name="Song W."/>
            <person name="An N."/>
            <person name="Chalopin D."/>
            <person name="Volff J.N."/>
            <person name="Hong Y."/>
            <person name="Li Q."/>
            <person name="Sha Z."/>
            <person name="Zhou H."/>
            <person name="Xie M."/>
            <person name="Yu Q."/>
            <person name="Liu Y."/>
            <person name="Xiang H."/>
            <person name="Wang N."/>
            <person name="Wu K."/>
            <person name="Yang C."/>
            <person name="Zhou Q."/>
            <person name="Liao X."/>
            <person name="Yang L."/>
            <person name="Hu Q."/>
            <person name="Zhang J."/>
            <person name="Meng L."/>
            <person name="Jin L."/>
            <person name="Tian Y."/>
            <person name="Lian J."/>
            <person name="Yang J."/>
            <person name="Miao G."/>
            <person name="Liu S."/>
            <person name="Liang Z."/>
            <person name="Yan F."/>
            <person name="Li Y."/>
            <person name="Sun B."/>
            <person name="Zhang H."/>
            <person name="Zhang J."/>
            <person name="Zhu Y."/>
            <person name="Du M."/>
            <person name="Zhao Y."/>
            <person name="Schartl M."/>
            <person name="Tang Q."/>
            <person name="Wang J."/>
        </authorList>
    </citation>
    <scope>NUCLEOTIDE SEQUENCE</scope>
</reference>
<comment type="function">
    <text evidence="6">Inhibits the activity of dimeric NF-kappa-B/REL complexes by trapping REL (RELA/p65 and NFKB1/p50) dimers in the cytoplasm by masking their nuclear localization signals. On cellular stimulation by immune and pro-inflammatory responses, becomes phosphorylated promoting ubiquitination and degradation, enabling the dimeric RELA to translocate to the nucleus and activate transcription.</text>
</comment>
<dbReference type="Gene3D" id="1.25.40.20">
    <property type="entry name" value="Ankyrin repeat-containing domain"/>
    <property type="match status" value="1"/>
</dbReference>
<dbReference type="GO" id="GO:1901533">
    <property type="term" value="P:negative regulation of hematopoietic progenitor cell differentiation"/>
    <property type="evidence" value="ECO:0007669"/>
    <property type="project" value="Ensembl"/>
</dbReference>
<feature type="repeat" description="ANK" evidence="7">
    <location>
        <begin position="110"/>
        <end position="142"/>
    </location>
</feature>